<keyword evidence="1" id="KW-0812">Transmembrane</keyword>
<feature type="transmembrane region" description="Helical" evidence="1">
    <location>
        <begin position="12"/>
        <end position="33"/>
    </location>
</feature>
<dbReference type="SMART" id="SM00850">
    <property type="entry name" value="LytTR"/>
    <property type="match status" value="1"/>
</dbReference>
<dbReference type="AlphaFoldDB" id="A0A1Y5S4Y7"/>
<dbReference type="Pfam" id="PF04397">
    <property type="entry name" value="LytTR"/>
    <property type="match status" value="1"/>
</dbReference>
<keyword evidence="3" id="KW-0238">DNA-binding</keyword>
<sequence length="253" mass="28123">MNYIKDVMAEVTAPFRLFVFFVLTMVMGMSGPFGTFYDMPFAARLAYWAVMIAGAIVLGYCVRVALDRRFPQVDLVWRGCAETVLITLLYCPYGYSVTTGLAGVEGLNPDDIYFILPVTVLVCALLSVGRVFFVRAGITAVPRRLRLLERLSDKRALTVYHLTVDDHYVEVATNLGSERVLMRFADAVAELDGLKGAQVHRSHWVAHAAVRCVEKENGRHFLVLINGERVPVSRANQGVIEEAGWQYAGRASA</sequence>
<name>A0A1Y5S4Y7_9RHOB</name>
<evidence type="ECO:0000313" key="4">
    <source>
        <dbReference type="Proteomes" id="UP000193862"/>
    </source>
</evidence>
<keyword evidence="1" id="KW-0472">Membrane</keyword>
<evidence type="ECO:0000259" key="2">
    <source>
        <dbReference type="PROSITE" id="PS50930"/>
    </source>
</evidence>
<gene>
    <name evidence="3" type="ORF">AQS8620_01087</name>
</gene>
<dbReference type="Proteomes" id="UP000193862">
    <property type="component" value="Unassembled WGS sequence"/>
</dbReference>
<keyword evidence="1" id="KW-1133">Transmembrane helix</keyword>
<dbReference type="GO" id="GO:0003677">
    <property type="term" value="F:DNA binding"/>
    <property type="evidence" value="ECO:0007669"/>
    <property type="project" value="UniProtKB-KW"/>
</dbReference>
<dbReference type="PROSITE" id="PS50930">
    <property type="entry name" value="HTH_LYTTR"/>
    <property type="match status" value="1"/>
</dbReference>
<proteinExistence type="predicted"/>
<protein>
    <submittedName>
        <fullName evidence="3">LytTr DNA-binding domain protein</fullName>
    </submittedName>
</protein>
<feature type="domain" description="HTH LytTR-type" evidence="2">
    <location>
        <begin position="159"/>
        <end position="246"/>
    </location>
</feature>
<evidence type="ECO:0000256" key="1">
    <source>
        <dbReference type="SAM" id="Phobius"/>
    </source>
</evidence>
<dbReference type="Gene3D" id="2.40.50.1020">
    <property type="entry name" value="LytTr DNA-binding domain"/>
    <property type="match status" value="1"/>
</dbReference>
<feature type="transmembrane region" description="Helical" evidence="1">
    <location>
        <begin position="45"/>
        <end position="66"/>
    </location>
</feature>
<feature type="transmembrane region" description="Helical" evidence="1">
    <location>
        <begin position="75"/>
        <end position="95"/>
    </location>
</feature>
<reference evidence="3 4" key="1">
    <citation type="submission" date="2017-03" db="EMBL/GenBank/DDBJ databases">
        <authorList>
            <person name="Afonso C.L."/>
            <person name="Miller P.J."/>
            <person name="Scott M.A."/>
            <person name="Spackman E."/>
            <person name="Goraichik I."/>
            <person name="Dimitrov K.M."/>
            <person name="Suarez D.L."/>
            <person name="Swayne D.E."/>
        </authorList>
    </citation>
    <scope>NUCLEOTIDE SEQUENCE [LARGE SCALE GENOMIC DNA]</scope>
    <source>
        <strain evidence="3 4">CECT 8620</strain>
    </source>
</reference>
<keyword evidence="4" id="KW-1185">Reference proteome</keyword>
<dbReference type="RefSeq" id="WP_085835820.1">
    <property type="nucleotide sequence ID" value="NZ_FWFS01000003.1"/>
</dbReference>
<dbReference type="EMBL" id="FWFS01000003">
    <property type="protein sequence ID" value="SLN32695.1"/>
    <property type="molecule type" value="Genomic_DNA"/>
</dbReference>
<feature type="transmembrane region" description="Helical" evidence="1">
    <location>
        <begin position="115"/>
        <end position="138"/>
    </location>
</feature>
<dbReference type="InterPro" id="IPR007492">
    <property type="entry name" value="LytTR_DNA-bd_dom"/>
</dbReference>
<accession>A0A1Y5S4Y7</accession>
<organism evidence="3 4">
    <name type="scientific">Aquimixticola soesokkakensis</name>
    <dbReference type="NCBI Taxonomy" id="1519096"/>
    <lineage>
        <taxon>Bacteria</taxon>
        <taxon>Pseudomonadati</taxon>
        <taxon>Pseudomonadota</taxon>
        <taxon>Alphaproteobacteria</taxon>
        <taxon>Rhodobacterales</taxon>
        <taxon>Paracoccaceae</taxon>
        <taxon>Aquimixticola</taxon>
    </lineage>
</organism>
<evidence type="ECO:0000313" key="3">
    <source>
        <dbReference type="EMBL" id="SLN32695.1"/>
    </source>
</evidence>
<dbReference type="OrthoDB" id="7028951at2"/>